<evidence type="ECO:0000256" key="2">
    <source>
        <dbReference type="PROSITE-ProRule" id="PRU00703"/>
    </source>
</evidence>
<dbReference type="PROSITE" id="PS51371">
    <property type="entry name" value="CBS"/>
    <property type="match status" value="2"/>
</dbReference>
<dbReference type="PANTHER" id="PTHR43080">
    <property type="entry name" value="CBS DOMAIN-CONTAINING PROTEIN CBSX3, MITOCHONDRIAL"/>
    <property type="match status" value="1"/>
</dbReference>
<evidence type="ECO:0000313" key="5">
    <source>
        <dbReference type="EMBL" id="MBR0648310.1"/>
    </source>
</evidence>
<organism evidence="5 6">
    <name type="scientific">Neoroseomonas terrae</name>
    <dbReference type="NCBI Taxonomy" id="424799"/>
    <lineage>
        <taxon>Bacteria</taxon>
        <taxon>Pseudomonadati</taxon>
        <taxon>Pseudomonadota</taxon>
        <taxon>Alphaproteobacteria</taxon>
        <taxon>Acetobacterales</taxon>
        <taxon>Acetobacteraceae</taxon>
        <taxon>Neoroseomonas</taxon>
    </lineage>
</organism>
<reference evidence="6" key="1">
    <citation type="journal article" date="2021" name="Syst. Appl. Microbiol.">
        <title>Roseomonas hellenica sp. nov., isolated from roots of wild-growing Alkanna tinctoria.</title>
        <authorList>
            <person name="Rat A."/>
            <person name="Naranjo H.D."/>
            <person name="Lebbe L."/>
            <person name="Cnockaert M."/>
            <person name="Krigas N."/>
            <person name="Grigoriadou K."/>
            <person name="Maloupa E."/>
            <person name="Willems A."/>
        </authorList>
    </citation>
    <scope>NUCLEOTIDE SEQUENCE [LARGE SCALE GENOMIC DNA]</scope>
    <source>
        <strain evidence="6">LMG 31159</strain>
    </source>
</reference>
<keyword evidence="6" id="KW-1185">Reference proteome</keyword>
<dbReference type="CDD" id="cd04622">
    <property type="entry name" value="CBS_pair_HRP1_like"/>
    <property type="match status" value="1"/>
</dbReference>
<name>A0ABS5EBB0_9PROT</name>
<protein>
    <submittedName>
        <fullName evidence="5">CBS domain-containing protein</fullName>
    </submittedName>
</protein>
<dbReference type="SMART" id="SM00116">
    <property type="entry name" value="CBS"/>
    <property type="match status" value="2"/>
</dbReference>
<comment type="caution">
    <text evidence="5">The sequence shown here is derived from an EMBL/GenBank/DDBJ whole genome shotgun (WGS) entry which is preliminary data.</text>
</comment>
<dbReference type="InterPro" id="IPR051257">
    <property type="entry name" value="Diverse_CBS-Domain"/>
</dbReference>
<evidence type="ECO:0000313" key="6">
    <source>
        <dbReference type="Proteomes" id="UP000698752"/>
    </source>
</evidence>
<evidence type="ECO:0000259" key="4">
    <source>
        <dbReference type="PROSITE" id="PS51371"/>
    </source>
</evidence>
<dbReference type="SUPFAM" id="SSF54631">
    <property type="entry name" value="CBS-domain pair"/>
    <property type="match status" value="1"/>
</dbReference>
<feature type="domain" description="CBS" evidence="4">
    <location>
        <begin position="14"/>
        <end position="70"/>
    </location>
</feature>
<feature type="region of interest" description="Disordered" evidence="3">
    <location>
        <begin position="127"/>
        <end position="150"/>
    </location>
</feature>
<dbReference type="PANTHER" id="PTHR43080:SF2">
    <property type="entry name" value="CBS DOMAIN-CONTAINING PROTEIN"/>
    <property type="match status" value="1"/>
</dbReference>
<sequence>MRRSSGPRVVADVMSRNVRLASPEDTVQQVARLMDEEDSGVVPVGEGDRLVGTVTERVLAVRGVAQGKDLACTKVRELMTPEQLYVFEDEDLEHVAANMAERQVRRLPVVNREKRLVGTVSLRDIGARGRGRRAANAPRDSMQTGPAAAE</sequence>
<dbReference type="InterPro" id="IPR046342">
    <property type="entry name" value="CBS_dom_sf"/>
</dbReference>
<dbReference type="EMBL" id="JAAEDI010000002">
    <property type="protein sequence ID" value="MBR0648310.1"/>
    <property type="molecule type" value="Genomic_DNA"/>
</dbReference>
<evidence type="ECO:0000256" key="1">
    <source>
        <dbReference type="ARBA" id="ARBA00023122"/>
    </source>
</evidence>
<gene>
    <name evidence="5" type="ORF">GXW78_01425</name>
</gene>
<proteinExistence type="predicted"/>
<keyword evidence="1 2" id="KW-0129">CBS domain</keyword>
<dbReference type="Pfam" id="PF00571">
    <property type="entry name" value="CBS"/>
    <property type="match status" value="2"/>
</dbReference>
<feature type="domain" description="CBS" evidence="4">
    <location>
        <begin position="79"/>
        <end position="141"/>
    </location>
</feature>
<dbReference type="Gene3D" id="3.10.580.10">
    <property type="entry name" value="CBS-domain"/>
    <property type="match status" value="1"/>
</dbReference>
<accession>A0ABS5EBB0</accession>
<dbReference type="InterPro" id="IPR000644">
    <property type="entry name" value="CBS_dom"/>
</dbReference>
<dbReference type="Proteomes" id="UP000698752">
    <property type="component" value="Unassembled WGS sequence"/>
</dbReference>
<evidence type="ECO:0000256" key="3">
    <source>
        <dbReference type="SAM" id="MobiDB-lite"/>
    </source>
</evidence>